<keyword evidence="2" id="KW-1185">Reference proteome</keyword>
<evidence type="ECO:0000313" key="1">
    <source>
        <dbReference type="EMBL" id="RMX39199.1"/>
    </source>
</evidence>
<reference evidence="1 2" key="1">
    <citation type="journal article" date="2018" name="Sci. Rep.">
        <title>Comparative analysis of the Pocillopora damicornis genome highlights role of immune system in coral evolution.</title>
        <authorList>
            <person name="Cunning R."/>
            <person name="Bay R.A."/>
            <person name="Gillette P."/>
            <person name="Baker A.C."/>
            <person name="Traylor-Knowles N."/>
        </authorList>
    </citation>
    <scope>NUCLEOTIDE SEQUENCE [LARGE SCALE GENOMIC DNA]</scope>
    <source>
        <strain evidence="1">RSMAS</strain>
        <tissue evidence="1">Whole animal</tissue>
    </source>
</reference>
<dbReference type="Proteomes" id="UP000275408">
    <property type="component" value="Unassembled WGS sequence"/>
</dbReference>
<gene>
    <name evidence="1" type="ORF">pdam_00013548</name>
</gene>
<sequence length="369" mass="40852">MASTKLTSDVTVDYISKHCPEFFDGGCPYAKLAQEKEGVCAKCPPFNNGCPFKQCKTVGELQDIMGLMRDQSKGEAQWIEFLKDVVSLSKEKQVEYGTVAPSSFFKGGCPFAKDTAGKEILKPAYAVTSDVTINYISKHCPAFFGGGCPYAKLAQEKKGICAKCPLFNNGCPFKQCKTVGELQDMMGQMRDQCKGEAQWIEFLKDVVFLSKEKHVEHGTVSPPSFFKGGCPFTKDNAGKEILKPAYTVYPYSLTVEEIVKNCPVFGKGVCPYKALIDEMKGITGNCPSFKEGCPFKNLTTMGEYVGKLAEMRDKTATPKVRAAFEKLMKRVHEISKEAEKKAGPWPFPLDTCPIFARDAHGKRIMPKYN</sequence>
<dbReference type="AlphaFoldDB" id="A0A3M6TD29"/>
<evidence type="ECO:0000313" key="2">
    <source>
        <dbReference type="Proteomes" id="UP000275408"/>
    </source>
</evidence>
<name>A0A3M6TD29_POCDA</name>
<proteinExistence type="predicted"/>
<comment type="caution">
    <text evidence="1">The sequence shown here is derived from an EMBL/GenBank/DDBJ whole genome shotgun (WGS) entry which is preliminary data.</text>
</comment>
<organism evidence="1 2">
    <name type="scientific">Pocillopora damicornis</name>
    <name type="common">Cauliflower coral</name>
    <name type="synonym">Millepora damicornis</name>
    <dbReference type="NCBI Taxonomy" id="46731"/>
    <lineage>
        <taxon>Eukaryota</taxon>
        <taxon>Metazoa</taxon>
        <taxon>Cnidaria</taxon>
        <taxon>Anthozoa</taxon>
        <taxon>Hexacorallia</taxon>
        <taxon>Scleractinia</taxon>
        <taxon>Astrocoeniina</taxon>
        <taxon>Pocilloporidae</taxon>
        <taxon>Pocillopora</taxon>
    </lineage>
</organism>
<dbReference type="OrthoDB" id="5973041at2759"/>
<dbReference type="EMBL" id="RCHS01003850">
    <property type="protein sequence ID" value="RMX39199.1"/>
    <property type="molecule type" value="Genomic_DNA"/>
</dbReference>
<protein>
    <submittedName>
        <fullName evidence="1">Uncharacterized protein</fullName>
    </submittedName>
</protein>
<accession>A0A3M6TD29</accession>